<organism evidence="1 2">
    <name type="scientific">Trapa natans</name>
    <name type="common">Water chestnut</name>
    <dbReference type="NCBI Taxonomy" id="22666"/>
    <lineage>
        <taxon>Eukaryota</taxon>
        <taxon>Viridiplantae</taxon>
        <taxon>Streptophyta</taxon>
        <taxon>Embryophyta</taxon>
        <taxon>Tracheophyta</taxon>
        <taxon>Spermatophyta</taxon>
        <taxon>Magnoliopsida</taxon>
        <taxon>eudicotyledons</taxon>
        <taxon>Gunneridae</taxon>
        <taxon>Pentapetalae</taxon>
        <taxon>rosids</taxon>
        <taxon>malvids</taxon>
        <taxon>Myrtales</taxon>
        <taxon>Lythraceae</taxon>
        <taxon>Trapa</taxon>
    </lineage>
</organism>
<comment type="caution">
    <text evidence="1">The sequence shown here is derived from an EMBL/GenBank/DDBJ whole genome shotgun (WGS) entry which is preliminary data.</text>
</comment>
<sequence>MTVLPSLVEILKDGRPGRFIPACFLSNCSSSWQILQGRWVNTFVCLSCVRYVIISSQRFPELSLDRIWSELLTHHGKASGFVGFSLFTLVDSRDFASASRSRGWRVSEAKAHVAAFA</sequence>
<protein>
    <submittedName>
        <fullName evidence="1">Uncharacterized protein</fullName>
    </submittedName>
</protein>
<dbReference type="EMBL" id="JAXQNO010000017">
    <property type="protein sequence ID" value="KAK4778835.1"/>
    <property type="molecule type" value="Genomic_DNA"/>
</dbReference>
<accession>A0AAN7QWP9</accession>
<evidence type="ECO:0000313" key="2">
    <source>
        <dbReference type="Proteomes" id="UP001346149"/>
    </source>
</evidence>
<reference evidence="1 2" key="1">
    <citation type="journal article" date="2023" name="Hortic Res">
        <title>Pangenome of water caltrop reveals structural variations and asymmetric subgenome divergence after allopolyploidization.</title>
        <authorList>
            <person name="Zhang X."/>
            <person name="Chen Y."/>
            <person name="Wang L."/>
            <person name="Yuan Y."/>
            <person name="Fang M."/>
            <person name="Shi L."/>
            <person name="Lu R."/>
            <person name="Comes H.P."/>
            <person name="Ma Y."/>
            <person name="Chen Y."/>
            <person name="Huang G."/>
            <person name="Zhou Y."/>
            <person name="Zheng Z."/>
            <person name="Qiu Y."/>
        </authorList>
    </citation>
    <scope>NUCLEOTIDE SEQUENCE [LARGE SCALE GENOMIC DNA]</scope>
    <source>
        <strain evidence="1">F231</strain>
    </source>
</reference>
<proteinExistence type="predicted"/>
<evidence type="ECO:0000313" key="1">
    <source>
        <dbReference type="EMBL" id="KAK4778835.1"/>
    </source>
</evidence>
<dbReference type="Proteomes" id="UP001346149">
    <property type="component" value="Unassembled WGS sequence"/>
</dbReference>
<dbReference type="AlphaFoldDB" id="A0AAN7QWP9"/>
<name>A0AAN7QWP9_TRANT</name>
<gene>
    <name evidence="1" type="ORF">SAY86_006363</name>
</gene>
<keyword evidence="2" id="KW-1185">Reference proteome</keyword>